<protein>
    <submittedName>
        <fullName evidence="1">GT2 family glycosyltransferase</fullName>
    </submittedName>
</protein>
<dbReference type="Gene3D" id="3.90.550.10">
    <property type="entry name" value="Spore Coat Polysaccharide Biosynthesis Protein SpsA, Chain A"/>
    <property type="match status" value="1"/>
</dbReference>
<reference evidence="1 2" key="1">
    <citation type="submission" date="2023-07" db="EMBL/GenBank/DDBJ databases">
        <title>Genomic Encyclopedia of Type Strains, Phase IV (KMG-IV): sequencing the most valuable type-strain genomes for metagenomic binning, comparative biology and taxonomic classification.</title>
        <authorList>
            <person name="Goeker M."/>
        </authorList>
    </citation>
    <scope>NUCLEOTIDE SEQUENCE [LARGE SCALE GENOMIC DNA]</scope>
    <source>
        <strain evidence="1 2">DSM 1277</strain>
    </source>
</reference>
<proteinExistence type="predicted"/>
<organism evidence="1 2">
    <name type="scientific">Ancylobacter vacuolatus</name>
    <dbReference type="NCBI Taxonomy" id="223389"/>
    <lineage>
        <taxon>Bacteria</taxon>
        <taxon>Pseudomonadati</taxon>
        <taxon>Pseudomonadota</taxon>
        <taxon>Alphaproteobacteria</taxon>
        <taxon>Hyphomicrobiales</taxon>
        <taxon>Xanthobacteraceae</taxon>
        <taxon>Ancylobacter</taxon>
    </lineage>
</organism>
<accession>A0ABU0DNH7</accession>
<gene>
    <name evidence="1" type="ORF">J2S76_004454</name>
</gene>
<dbReference type="SUPFAM" id="SSF53448">
    <property type="entry name" value="Nucleotide-diphospho-sugar transferases"/>
    <property type="match status" value="1"/>
</dbReference>
<dbReference type="RefSeq" id="WP_307064160.1">
    <property type="nucleotide sequence ID" value="NZ_JAUSUH010000014.1"/>
</dbReference>
<evidence type="ECO:0000313" key="1">
    <source>
        <dbReference type="EMBL" id="MDQ0349998.1"/>
    </source>
</evidence>
<dbReference type="EMBL" id="JAUSUH010000014">
    <property type="protein sequence ID" value="MDQ0349998.1"/>
    <property type="molecule type" value="Genomic_DNA"/>
</dbReference>
<dbReference type="CDD" id="cd00761">
    <property type="entry name" value="Glyco_tranf_GTA_type"/>
    <property type="match status" value="1"/>
</dbReference>
<dbReference type="Proteomes" id="UP001238467">
    <property type="component" value="Unassembled WGS sequence"/>
</dbReference>
<dbReference type="InterPro" id="IPR029044">
    <property type="entry name" value="Nucleotide-diphossugar_trans"/>
</dbReference>
<comment type="caution">
    <text evidence="1">The sequence shown here is derived from an EMBL/GenBank/DDBJ whole genome shotgun (WGS) entry which is preliminary data.</text>
</comment>
<name>A0ABU0DNH7_9HYPH</name>
<evidence type="ECO:0000313" key="2">
    <source>
        <dbReference type="Proteomes" id="UP001238467"/>
    </source>
</evidence>
<sequence length="286" mass="31714">MIATLGRARNVAALLDRLALQSRLPACVVLSMESAEDAPPARAHPFPLIQLFGPRGSCQQRNRALDRLPPDIDLVLFLDDDYVPSRRLIAGLVHFFVTFPAIAGASGRLLADGIIGPGISPKAAVALVEAEDARNEQPSLSVSAPHPGLYGCNMAYRRTAIGDVRFDENLPLYGWQEDIDFGGHINGPLVYTDAFYGVHCGEKSGRERNGRRLGYSQIANPWYLRRKGTMPAGFARRLILRSLAANGVRLLRPEPWIDRKGRMIGNWLAVRDILLRRVHPRRILEL</sequence>
<keyword evidence="2" id="KW-1185">Reference proteome</keyword>